<evidence type="ECO:0000256" key="5">
    <source>
        <dbReference type="ARBA" id="ARBA00025109"/>
    </source>
</evidence>
<dbReference type="PRINTS" id="PR00888">
    <property type="entry name" value="SM22CALPONIN"/>
</dbReference>
<evidence type="ECO:0000256" key="4">
    <source>
        <dbReference type="ARBA" id="ARBA00023203"/>
    </source>
</evidence>
<comment type="similarity">
    <text evidence="1">Belongs to the calponin family.</text>
</comment>
<evidence type="ECO:0000256" key="2">
    <source>
        <dbReference type="ARBA" id="ARBA00022737"/>
    </source>
</evidence>
<dbReference type="GO" id="GO:0031032">
    <property type="term" value="P:actomyosin structure organization"/>
    <property type="evidence" value="ECO:0007669"/>
    <property type="project" value="InterPro"/>
</dbReference>
<evidence type="ECO:0000313" key="8">
    <source>
        <dbReference type="EMBL" id="RKP01315.1"/>
    </source>
</evidence>
<name>A0A4P9X7U7_9FUNG</name>
<dbReference type="GO" id="GO:0007015">
    <property type="term" value="P:actin filament organization"/>
    <property type="evidence" value="ECO:0007669"/>
    <property type="project" value="TreeGrafter"/>
</dbReference>
<dbReference type="GO" id="GO:0051015">
    <property type="term" value="F:actin filament binding"/>
    <property type="evidence" value="ECO:0007669"/>
    <property type="project" value="TreeGrafter"/>
</dbReference>
<organism evidence="8 9">
    <name type="scientific">Caulochytrium protostelioides</name>
    <dbReference type="NCBI Taxonomy" id="1555241"/>
    <lineage>
        <taxon>Eukaryota</taxon>
        <taxon>Fungi</taxon>
        <taxon>Fungi incertae sedis</taxon>
        <taxon>Chytridiomycota</taxon>
        <taxon>Chytridiomycota incertae sedis</taxon>
        <taxon>Chytridiomycetes</taxon>
        <taxon>Caulochytriales</taxon>
        <taxon>Caulochytriaceae</taxon>
        <taxon>Caulochytrium</taxon>
    </lineage>
</organism>
<dbReference type="PROSITE" id="PS50021">
    <property type="entry name" value="CH"/>
    <property type="match status" value="1"/>
</dbReference>
<dbReference type="Proteomes" id="UP000274922">
    <property type="component" value="Unassembled WGS sequence"/>
</dbReference>
<evidence type="ECO:0000256" key="1">
    <source>
        <dbReference type="ARBA" id="ARBA00009631"/>
    </source>
</evidence>
<reference evidence="9" key="1">
    <citation type="journal article" date="2018" name="Nat. Microbiol.">
        <title>Leveraging single-cell genomics to expand the fungal tree of life.</title>
        <authorList>
            <person name="Ahrendt S.R."/>
            <person name="Quandt C.A."/>
            <person name="Ciobanu D."/>
            <person name="Clum A."/>
            <person name="Salamov A."/>
            <person name="Andreopoulos B."/>
            <person name="Cheng J.F."/>
            <person name="Woyke T."/>
            <person name="Pelin A."/>
            <person name="Henrissat B."/>
            <person name="Reynolds N.K."/>
            <person name="Benny G.L."/>
            <person name="Smith M.E."/>
            <person name="James T.Y."/>
            <person name="Grigoriev I.V."/>
        </authorList>
    </citation>
    <scope>NUCLEOTIDE SEQUENCE [LARGE SCALE GENOMIC DNA]</scope>
    <source>
        <strain evidence="9">ATCC 52028</strain>
    </source>
</reference>
<evidence type="ECO:0000259" key="7">
    <source>
        <dbReference type="PROSITE" id="PS50021"/>
    </source>
</evidence>
<dbReference type="PANTHER" id="PTHR47385:SF14">
    <property type="entry name" value="TRANSGELIN"/>
    <property type="match status" value="1"/>
</dbReference>
<dbReference type="STRING" id="1555241.A0A4P9X7U7"/>
<keyword evidence="4" id="KW-0009">Actin-binding</keyword>
<dbReference type="EMBL" id="ML014176">
    <property type="protein sequence ID" value="RKP01315.1"/>
    <property type="molecule type" value="Genomic_DNA"/>
</dbReference>
<keyword evidence="3" id="KW-0112">Calmodulin-binding</keyword>
<accession>A0A4P9X7U7</accession>
<evidence type="ECO:0000256" key="6">
    <source>
        <dbReference type="SAM" id="MobiDB-lite"/>
    </source>
</evidence>
<proteinExistence type="inferred from homology"/>
<dbReference type="AlphaFoldDB" id="A0A4P9X7U7"/>
<protein>
    <recommendedName>
        <fullName evidence="7">Calponin-homology (CH) domain-containing protein</fullName>
    </recommendedName>
</protein>
<dbReference type="OrthoDB" id="21595at2759"/>
<evidence type="ECO:0000256" key="3">
    <source>
        <dbReference type="ARBA" id="ARBA00022860"/>
    </source>
</evidence>
<dbReference type="InterPro" id="IPR003096">
    <property type="entry name" value="SM22_calponin"/>
</dbReference>
<dbReference type="SMART" id="SM00033">
    <property type="entry name" value="CH"/>
    <property type="match status" value="1"/>
</dbReference>
<dbReference type="Pfam" id="PF00307">
    <property type="entry name" value="CH"/>
    <property type="match status" value="1"/>
</dbReference>
<dbReference type="Gene3D" id="1.10.418.10">
    <property type="entry name" value="Calponin-like domain"/>
    <property type="match status" value="1"/>
</dbReference>
<feature type="domain" description="Calponin-homology (CH)" evidence="7">
    <location>
        <begin position="23"/>
        <end position="127"/>
    </location>
</feature>
<dbReference type="GO" id="GO:0005516">
    <property type="term" value="F:calmodulin binding"/>
    <property type="evidence" value="ECO:0007669"/>
    <property type="project" value="UniProtKB-KW"/>
</dbReference>
<gene>
    <name evidence="8" type="ORF">CXG81DRAFT_12146</name>
</gene>
<dbReference type="InterPro" id="IPR001715">
    <property type="entry name" value="CH_dom"/>
</dbReference>
<dbReference type="PANTHER" id="PTHR47385">
    <property type="entry name" value="CALPONIN"/>
    <property type="match status" value="1"/>
</dbReference>
<dbReference type="GO" id="GO:0015629">
    <property type="term" value="C:actin cytoskeleton"/>
    <property type="evidence" value="ECO:0007669"/>
    <property type="project" value="TreeGrafter"/>
</dbReference>
<keyword evidence="2" id="KW-0677">Repeat</keyword>
<sequence length="229" mass="24233">MADIPIYGLDKELAEKAKAKYDPALEQSAQAWLGEVLGKPVSGAFHDALKDGVVLCQVLNRIDPTLNLKANTSKIAFMQMENIGRFLGALDRFGVPKADQFQTVDLYEAKNLGQVVTCLFSLSRHAAAKGFACPPLGPKLADKHVVTFTPEQLAEGQNIISLQYGSASGANQSGMSYGASRQITDSKVGLGATDVVSQQSGYNGGANASGISYGNRRDIGGQDPGRIAK</sequence>
<keyword evidence="9" id="KW-1185">Reference proteome</keyword>
<feature type="region of interest" description="Disordered" evidence="6">
    <location>
        <begin position="201"/>
        <end position="229"/>
    </location>
</feature>
<evidence type="ECO:0000313" key="9">
    <source>
        <dbReference type="Proteomes" id="UP000274922"/>
    </source>
</evidence>
<dbReference type="SUPFAM" id="SSF47576">
    <property type="entry name" value="Calponin-homology domain, CH-domain"/>
    <property type="match status" value="1"/>
</dbReference>
<dbReference type="Pfam" id="PF00402">
    <property type="entry name" value="Calponin"/>
    <property type="match status" value="1"/>
</dbReference>
<dbReference type="PROSITE" id="PS51122">
    <property type="entry name" value="CALPONIN_2"/>
    <property type="match status" value="1"/>
</dbReference>
<comment type="function">
    <text evidence="5">Thin filament-associated protein that is implicated in the regulation and modulation of smooth muscle contraction. It is capable of binding to actin, calmodulin and tropomyosin. The interaction of calponin with actin inhibits the actomyosin Mg-ATPase activity.</text>
</comment>
<dbReference type="PRINTS" id="PR00889">
    <property type="entry name" value="CALPONIN"/>
</dbReference>
<dbReference type="InterPro" id="IPR036872">
    <property type="entry name" value="CH_dom_sf"/>
</dbReference>
<dbReference type="InterPro" id="IPR000557">
    <property type="entry name" value="Calponin_repeat"/>
</dbReference>
<dbReference type="InterPro" id="IPR050606">
    <property type="entry name" value="Calponin-like"/>
</dbReference>
<dbReference type="InterPro" id="IPR001997">
    <property type="entry name" value="Calponin/LIMCH1"/>
</dbReference>